<name>A0A7I8KZS9_SPIIN</name>
<dbReference type="OrthoDB" id="783290at2759"/>
<gene>
    <name evidence="1" type="ORF">SI8410_09013879</name>
</gene>
<reference evidence="1" key="1">
    <citation type="submission" date="2020-02" db="EMBL/GenBank/DDBJ databases">
        <authorList>
            <person name="Scholz U."/>
            <person name="Mascher M."/>
            <person name="Fiebig A."/>
        </authorList>
    </citation>
    <scope>NUCLEOTIDE SEQUENCE</scope>
</reference>
<evidence type="ECO:0000313" key="1">
    <source>
        <dbReference type="EMBL" id="CAA7403201.1"/>
    </source>
</evidence>
<sequence>MLKHKSEPFSQFKKFKILAEAKKGTKLGCLCWLQAIGLKLIFKLKKNAQGEVLRHKVYGAPYFKTSHSDQASSKVPKRYNSLWFSL</sequence>
<protein>
    <submittedName>
        <fullName evidence="1">Uncharacterized protein</fullName>
    </submittedName>
</protein>
<organism evidence="1 2">
    <name type="scientific">Spirodela intermedia</name>
    <name type="common">Intermediate duckweed</name>
    <dbReference type="NCBI Taxonomy" id="51605"/>
    <lineage>
        <taxon>Eukaryota</taxon>
        <taxon>Viridiplantae</taxon>
        <taxon>Streptophyta</taxon>
        <taxon>Embryophyta</taxon>
        <taxon>Tracheophyta</taxon>
        <taxon>Spermatophyta</taxon>
        <taxon>Magnoliopsida</taxon>
        <taxon>Liliopsida</taxon>
        <taxon>Araceae</taxon>
        <taxon>Lemnoideae</taxon>
        <taxon>Spirodela</taxon>
    </lineage>
</organism>
<dbReference type="EMBL" id="LR746272">
    <property type="protein sequence ID" value="CAA7403201.1"/>
    <property type="molecule type" value="Genomic_DNA"/>
</dbReference>
<accession>A0A7I8KZS9</accession>
<proteinExistence type="predicted"/>
<keyword evidence="2" id="KW-1185">Reference proteome</keyword>
<evidence type="ECO:0000313" key="2">
    <source>
        <dbReference type="Proteomes" id="UP000663760"/>
    </source>
</evidence>
<dbReference type="Proteomes" id="UP000663760">
    <property type="component" value="Chromosome 9"/>
</dbReference>
<dbReference type="AlphaFoldDB" id="A0A7I8KZS9"/>